<name>A0AA35Z876_LACSI</name>
<evidence type="ECO:0000313" key="2">
    <source>
        <dbReference type="EMBL" id="CAI9287721.1"/>
    </source>
</evidence>
<feature type="compositionally biased region" description="Basic and acidic residues" evidence="1">
    <location>
        <begin position="11"/>
        <end position="20"/>
    </location>
</feature>
<proteinExistence type="predicted"/>
<dbReference type="Proteomes" id="UP001177003">
    <property type="component" value="Chromosome 5"/>
</dbReference>
<protein>
    <submittedName>
        <fullName evidence="2">Uncharacterized protein</fullName>
    </submittedName>
</protein>
<reference evidence="2" key="1">
    <citation type="submission" date="2023-04" db="EMBL/GenBank/DDBJ databases">
        <authorList>
            <person name="Vijverberg K."/>
            <person name="Xiong W."/>
            <person name="Schranz E."/>
        </authorList>
    </citation>
    <scope>NUCLEOTIDE SEQUENCE</scope>
</reference>
<organism evidence="2 3">
    <name type="scientific">Lactuca saligna</name>
    <name type="common">Willowleaf lettuce</name>
    <dbReference type="NCBI Taxonomy" id="75948"/>
    <lineage>
        <taxon>Eukaryota</taxon>
        <taxon>Viridiplantae</taxon>
        <taxon>Streptophyta</taxon>
        <taxon>Embryophyta</taxon>
        <taxon>Tracheophyta</taxon>
        <taxon>Spermatophyta</taxon>
        <taxon>Magnoliopsida</taxon>
        <taxon>eudicotyledons</taxon>
        <taxon>Gunneridae</taxon>
        <taxon>Pentapetalae</taxon>
        <taxon>asterids</taxon>
        <taxon>campanulids</taxon>
        <taxon>Asterales</taxon>
        <taxon>Asteraceae</taxon>
        <taxon>Cichorioideae</taxon>
        <taxon>Cichorieae</taxon>
        <taxon>Lactucinae</taxon>
        <taxon>Lactuca</taxon>
    </lineage>
</organism>
<accession>A0AA35Z876</accession>
<sequence length="157" mass="17862">MESEDIVLSSSKREFEEVHDSPASTMAEEHDHHKEDETESVHEEDDEDLYGDIEFFKEIDFTGINDDTPTNIDLDLDDEEFGPLPGFASSCLNNEPEDNRARITIKQGKRIVMANKNDGLLFMKNSNENRKAKVHVLTVIDLKKRKFGDGYGDRSGI</sequence>
<dbReference type="AlphaFoldDB" id="A0AA35Z876"/>
<evidence type="ECO:0000313" key="3">
    <source>
        <dbReference type="Proteomes" id="UP001177003"/>
    </source>
</evidence>
<evidence type="ECO:0000256" key="1">
    <source>
        <dbReference type="SAM" id="MobiDB-lite"/>
    </source>
</evidence>
<feature type="region of interest" description="Disordered" evidence="1">
    <location>
        <begin position="1"/>
        <end position="47"/>
    </location>
</feature>
<keyword evidence="3" id="KW-1185">Reference proteome</keyword>
<gene>
    <name evidence="2" type="ORF">LSALG_LOCUS27069</name>
</gene>
<dbReference type="EMBL" id="OX465081">
    <property type="protein sequence ID" value="CAI9287721.1"/>
    <property type="molecule type" value="Genomic_DNA"/>
</dbReference>
<feature type="compositionally biased region" description="Basic and acidic residues" evidence="1">
    <location>
        <begin position="27"/>
        <end position="41"/>
    </location>
</feature>